<dbReference type="PANTHER" id="PTHR37828">
    <property type="entry name" value="GSR2449 PROTEIN"/>
    <property type="match status" value="1"/>
</dbReference>
<accession>A0A3M2L1W0</accession>
<dbReference type="Pfam" id="PF03795">
    <property type="entry name" value="YCII"/>
    <property type="match status" value="1"/>
</dbReference>
<evidence type="ECO:0000313" key="3">
    <source>
        <dbReference type="EMBL" id="RMI28528.1"/>
    </source>
</evidence>
<dbReference type="EMBL" id="RFFH01000020">
    <property type="protein sequence ID" value="RMI28528.1"/>
    <property type="molecule type" value="Genomic_DNA"/>
</dbReference>
<evidence type="ECO:0000313" key="4">
    <source>
        <dbReference type="Proteomes" id="UP000279275"/>
    </source>
</evidence>
<dbReference type="SUPFAM" id="SSF54909">
    <property type="entry name" value="Dimeric alpha+beta barrel"/>
    <property type="match status" value="1"/>
</dbReference>
<feature type="domain" description="YCII-related" evidence="2">
    <location>
        <begin position="4"/>
        <end position="85"/>
    </location>
</feature>
<comment type="caution">
    <text evidence="3">The sequence shown here is derived from an EMBL/GenBank/DDBJ whole genome shotgun (WGS) entry which is preliminary data.</text>
</comment>
<dbReference type="Proteomes" id="UP000279275">
    <property type="component" value="Unassembled WGS sequence"/>
</dbReference>
<sequence length="94" mass="10404">MPIFAVHYTYAGTTVAGRDQHRPEHRQWLTGNLEQRALLSSGPYLDGSGALLLWRAEDADTLAEILTADPFAREGLIEAVRITEWLPIMGALAE</sequence>
<dbReference type="AlphaFoldDB" id="A0A3M2L1W0"/>
<evidence type="ECO:0000259" key="2">
    <source>
        <dbReference type="Pfam" id="PF03795"/>
    </source>
</evidence>
<keyword evidence="4" id="KW-1185">Reference proteome</keyword>
<protein>
    <recommendedName>
        <fullName evidence="2">YCII-related domain-containing protein</fullName>
    </recommendedName>
</protein>
<dbReference type="OrthoDB" id="8968203at2"/>
<evidence type="ECO:0000256" key="1">
    <source>
        <dbReference type="ARBA" id="ARBA00007689"/>
    </source>
</evidence>
<comment type="similarity">
    <text evidence="1">Belongs to the YciI family.</text>
</comment>
<dbReference type="Gene3D" id="3.30.70.1060">
    <property type="entry name" value="Dimeric alpha+beta barrel"/>
    <property type="match status" value="1"/>
</dbReference>
<dbReference type="InterPro" id="IPR011008">
    <property type="entry name" value="Dimeric_a/b-barrel"/>
</dbReference>
<dbReference type="PANTHER" id="PTHR37828:SF1">
    <property type="entry name" value="YCII-RELATED DOMAIN-CONTAINING PROTEIN"/>
    <property type="match status" value="1"/>
</dbReference>
<dbReference type="RefSeq" id="WP_122191402.1">
    <property type="nucleotide sequence ID" value="NZ_RFFH01000020.1"/>
</dbReference>
<dbReference type="InterPro" id="IPR005545">
    <property type="entry name" value="YCII"/>
</dbReference>
<organism evidence="3 4">
    <name type="scientific">Nocardia stercoris</name>
    <dbReference type="NCBI Taxonomy" id="2483361"/>
    <lineage>
        <taxon>Bacteria</taxon>
        <taxon>Bacillati</taxon>
        <taxon>Actinomycetota</taxon>
        <taxon>Actinomycetes</taxon>
        <taxon>Mycobacteriales</taxon>
        <taxon>Nocardiaceae</taxon>
        <taxon>Nocardia</taxon>
    </lineage>
</organism>
<name>A0A3M2L1W0_9NOCA</name>
<proteinExistence type="inferred from homology"/>
<reference evidence="3 4" key="1">
    <citation type="submission" date="2018-10" db="EMBL/GenBank/DDBJ databases">
        <title>Isolation from cow dung.</title>
        <authorList>
            <person name="Ling L."/>
        </authorList>
    </citation>
    <scope>NUCLEOTIDE SEQUENCE [LARGE SCALE GENOMIC DNA]</scope>
    <source>
        <strain evidence="3 4">NEAU-LL90</strain>
    </source>
</reference>
<gene>
    <name evidence="3" type="ORF">EBN03_29335</name>
</gene>